<dbReference type="PROSITE" id="PS51186">
    <property type="entry name" value="GNAT"/>
    <property type="match status" value="1"/>
</dbReference>
<dbReference type="PANTHER" id="PTHR43420">
    <property type="entry name" value="ACETYLTRANSFERASE"/>
    <property type="match status" value="1"/>
</dbReference>
<dbReference type="Pfam" id="PF00583">
    <property type="entry name" value="Acetyltransf_1"/>
    <property type="match status" value="1"/>
</dbReference>
<accession>A0A317NW48</accession>
<keyword evidence="2" id="KW-0012">Acyltransferase</keyword>
<reference evidence="4 5" key="1">
    <citation type="submission" date="2018-05" db="EMBL/GenBank/DDBJ databases">
        <title>Genomic Encyclopedia of Type Strains, Phase IV (KMG-IV): sequencing the most valuable type-strain genomes for metagenomic binning, comparative biology and taxonomic classification.</title>
        <authorList>
            <person name="Goeker M."/>
        </authorList>
    </citation>
    <scope>NUCLEOTIDE SEQUENCE [LARGE SCALE GENOMIC DNA]</scope>
    <source>
        <strain evidence="4 5">DSM 44717</strain>
    </source>
</reference>
<dbReference type="SUPFAM" id="SSF55729">
    <property type="entry name" value="Acyl-CoA N-acyltransferases (Nat)"/>
    <property type="match status" value="1"/>
</dbReference>
<dbReference type="GO" id="GO:0016747">
    <property type="term" value="F:acyltransferase activity, transferring groups other than amino-acyl groups"/>
    <property type="evidence" value="ECO:0007669"/>
    <property type="project" value="InterPro"/>
</dbReference>
<dbReference type="CDD" id="cd04301">
    <property type="entry name" value="NAT_SF"/>
    <property type="match status" value="1"/>
</dbReference>
<keyword evidence="1 4" id="KW-0808">Transferase</keyword>
<evidence type="ECO:0000259" key="3">
    <source>
        <dbReference type="PROSITE" id="PS51186"/>
    </source>
</evidence>
<evidence type="ECO:0000256" key="2">
    <source>
        <dbReference type="ARBA" id="ARBA00023315"/>
    </source>
</evidence>
<evidence type="ECO:0000313" key="4">
    <source>
        <dbReference type="EMBL" id="PWV79265.1"/>
    </source>
</evidence>
<protein>
    <submittedName>
        <fullName evidence="4">Ribosomal-protein-alanine N-acetyltransferase</fullName>
    </submittedName>
</protein>
<gene>
    <name evidence="4" type="ORF">DFR69_102328</name>
</gene>
<dbReference type="InterPro" id="IPR050680">
    <property type="entry name" value="YpeA/RimI_acetyltransf"/>
</dbReference>
<dbReference type="Gene3D" id="3.40.630.30">
    <property type="match status" value="1"/>
</dbReference>
<proteinExistence type="predicted"/>
<evidence type="ECO:0000313" key="5">
    <source>
        <dbReference type="Proteomes" id="UP000246410"/>
    </source>
</evidence>
<sequence length="177" mass="19748">MNISKEQAELRFRSATIDDLAAIAELESKEFTPLAYPYFALRQLFDIHGSQWVVADLDGAICGYALVAVGRRSAWLIGLAVSTHFQGQGLGRSLLDRALARCRSSQVEAIFITVRPSNVPAANLYKDSGFTWLDHEEQYFGAGEPRDLLVHRISPEWSAADPADRRWRKDRGPVDDG</sequence>
<dbReference type="Proteomes" id="UP000246410">
    <property type="component" value="Unassembled WGS sequence"/>
</dbReference>
<dbReference type="InterPro" id="IPR016181">
    <property type="entry name" value="Acyl_CoA_acyltransferase"/>
</dbReference>
<dbReference type="EMBL" id="QGTL01000002">
    <property type="protein sequence ID" value="PWV79265.1"/>
    <property type="molecule type" value="Genomic_DNA"/>
</dbReference>
<feature type="domain" description="N-acetyltransferase" evidence="3">
    <location>
        <begin position="10"/>
        <end position="150"/>
    </location>
</feature>
<keyword evidence="5" id="KW-1185">Reference proteome</keyword>
<name>A0A317NW48_9NOCA</name>
<organism evidence="4 5">
    <name type="scientific">Nocardia neocaledoniensis</name>
    <dbReference type="NCBI Taxonomy" id="236511"/>
    <lineage>
        <taxon>Bacteria</taxon>
        <taxon>Bacillati</taxon>
        <taxon>Actinomycetota</taxon>
        <taxon>Actinomycetes</taxon>
        <taxon>Mycobacteriales</taxon>
        <taxon>Nocardiaceae</taxon>
        <taxon>Nocardia</taxon>
    </lineage>
</organism>
<comment type="caution">
    <text evidence="4">The sequence shown here is derived from an EMBL/GenBank/DDBJ whole genome shotgun (WGS) entry which is preliminary data.</text>
</comment>
<evidence type="ECO:0000256" key="1">
    <source>
        <dbReference type="ARBA" id="ARBA00022679"/>
    </source>
</evidence>
<dbReference type="RefSeq" id="WP_110036424.1">
    <property type="nucleotide sequence ID" value="NZ_QGTL01000002.1"/>
</dbReference>
<dbReference type="InterPro" id="IPR000182">
    <property type="entry name" value="GNAT_dom"/>
</dbReference>
<dbReference type="AlphaFoldDB" id="A0A317NW48"/>
<dbReference type="PANTHER" id="PTHR43420:SF12">
    <property type="entry name" value="N-ACETYLTRANSFERASE DOMAIN-CONTAINING PROTEIN"/>
    <property type="match status" value="1"/>
</dbReference>